<keyword evidence="2" id="KW-0238">DNA-binding</keyword>
<dbReference type="PROSITE" id="PS51118">
    <property type="entry name" value="HTH_HXLR"/>
    <property type="match status" value="1"/>
</dbReference>
<dbReference type="Proteomes" id="UP000052268">
    <property type="component" value="Unassembled WGS sequence"/>
</dbReference>
<proteinExistence type="predicted"/>
<dbReference type="Pfam" id="PF01638">
    <property type="entry name" value="HxlR"/>
    <property type="match status" value="1"/>
</dbReference>
<dbReference type="PANTHER" id="PTHR33204:SF39">
    <property type="entry name" value="TRANSCRIPTIONAL REGULATORY PROTEIN"/>
    <property type="match status" value="1"/>
</dbReference>
<comment type="caution">
    <text evidence="5">The sequence shown here is derived from an EMBL/GenBank/DDBJ whole genome shotgun (WGS) entry which is preliminary data.</text>
</comment>
<sequence>MNVTHFLFMPGDAIGVVFLWRYHEVSMPIPNATPSSPRLHLVADDEDHSGCRALLQVLDRIGDKWTVMVVGTLARGPMRFNAIQRAINGISHRMLTLTLRGLERDGMVERRAFATIPPKVEYELTPLGRSLIAPLDTLMGWAQENRPTIEQAQTGYDGRPQGD</sequence>
<evidence type="ECO:0000259" key="4">
    <source>
        <dbReference type="PROSITE" id="PS51118"/>
    </source>
</evidence>
<evidence type="ECO:0000256" key="3">
    <source>
        <dbReference type="ARBA" id="ARBA00023163"/>
    </source>
</evidence>
<keyword evidence="1" id="KW-0805">Transcription regulation</keyword>
<dbReference type="InterPro" id="IPR002577">
    <property type="entry name" value="HTH_HxlR"/>
</dbReference>
<dbReference type="Gene3D" id="1.10.10.10">
    <property type="entry name" value="Winged helix-like DNA-binding domain superfamily/Winged helix DNA-binding domain"/>
    <property type="match status" value="1"/>
</dbReference>
<feature type="domain" description="HTH hxlR-type" evidence="4">
    <location>
        <begin position="51"/>
        <end position="150"/>
    </location>
</feature>
<dbReference type="EMBL" id="JACU01000002">
    <property type="protein sequence ID" value="KMS59328.1"/>
    <property type="molecule type" value="Genomic_DNA"/>
</dbReference>
<evidence type="ECO:0000313" key="5">
    <source>
        <dbReference type="EMBL" id="KMS59328.1"/>
    </source>
</evidence>
<accession>A0A0J7Y7M1</accession>
<evidence type="ECO:0000313" key="6">
    <source>
        <dbReference type="Proteomes" id="UP000052268"/>
    </source>
</evidence>
<organism evidence="5 6">
    <name type="scientific">Novosphingobium barchaimii LL02</name>
    <dbReference type="NCBI Taxonomy" id="1114963"/>
    <lineage>
        <taxon>Bacteria</taxon>
        <taxon>Pseudomonadati</taxon>
        <taxon>Pseudomonadota</taxon>
        <taxon>Alphaproteobacteria</taxon>
        <taxon>Sphingomonadales</taxon>
        <taxon>Sphingomonadaceae</taxon>
        <taxon>Novosphingobium</taxon>
    </lineage>
</organism>
<dbReference type="InterPro" id="IPR036390">
    <property type="entry name" value="WH_DNA-bd_sf"/>
</dbReference>
<gene>
    <name evidence="5" type="ORF">V474_08950</name>
</gene>
<dbReference type="PATRIC" id="fig|1114963.3.peg.692"/>
<evidence type="ECO:0000256" key="1">
    <source>
        <dbReference type="ARBA" id="ARBA00023015"/>
    </source>
</evidence>
<reference evidence="5 6" key="1">
    <citation type="journal article" date="2015" name="G3 (Bethesda)">
        <title>Insights into Ongoing Evolution of the Hexachlorocyclohexane Catabolic Pathway from Comparative Genomics of Ten Sphingomonadaceae Strains.</title>
        <authorList>
            <person name="Pearce S.L."/>
            <person name="Oakeshott J.G."/>
            <person name="Pandey G."/>
        </authorList>
    </citation>
    <scope>NUCLEOTIDE SEQUENCE [LARGE SCALE GENOMIC DNA]</scope>
    <source>
        <strain evidence="5 6">LL02</strain>
    </source>
</reference>
<evidence type="ECO:0000256" key="2">
    <source>
        <dbReference type="ARBA" id="ARBA00023125"/>
    </source>
</evidence>
<keyword evidence="6" id="KW-1185">Reference proteome</keyword>
<dbReference type="PANTHER" id="PTHR33204">
    <property type="entry name" value="TRANSCRIPTIONAL REGULATOR, MARR FAMILY"/>
    <property type="match status" value="1"/>
</dbReference>
<dbReference type="AlphaFoldDB" id="A0A0J7Y7M1"/>
<dbReference type="InterPro" id="IPR036388">
    <property type="entry name" value="WH-like_DNA-bd_sf"/>
</dbReference>
<dbReference type="GO" id="GO:0003677">
    <property type="term" value="F:DNA binding"/>
    <property type="evidence" value="ECO:0007669"/>
    <property type="project" value="UniProtKB-KW"/>
</dbReference>
<dbReference type="SUPFAM" id="SSF46785">
    <property type="entry name" value="Winged helix' DNA-binding domain"/>
    <property type="match status" value="1"/>
</dbReference>
<keyword evidence="3" id="KW-0804">Transcription</keyword>
<protein>
    <submittedName>
        <fullName evidence="5">HxlR family transcriptional regulator</fullName>
    </submittedName>
</protein>
<name>A0A0J7Y7M1_9SPHN</name>